<keyword evidence="5" id="KW-0539">Nucleus</keyword>
<evidence type="ECO:0000256" key="2">
    <source>
        <dbReference type="ARBA" id="ARBA00008356"/>
    </source>
</evidence>
<accession>A0A834TBW9</accession>
<dbReference type="Pfam" id="PF14215">
    <property type="entry name" value="bHLH-MYC_N"/>
    <property type="match status" value="1"/>
</dbReference>
<feature type="region of interest" description="Disordered" evidence="7">
    <location>
        <begin position="1210"/>
        <end position="1243"/>
    </location>
</feature>
<organism evidence="9 10">
    <name type="scientific">Senna tora</name>
    <dbReference type="NCBI Taxonomy" id="362788"/>
    <lineage>
        <taxon>Eukaryota</taxon>
        <taxon>Viridiplantae</taxon>
        <taxon>Streptophyta</taxon>
        <taxon>Embryophyta</taxon>
        <taxon>Tracheophyta</taxon>
        <taxon>Spermatophyta</taxon>
        <taxon>Magnoliopsida</taxon>
        <taxon>eudicotyledons</taxon>
        <taxon>Gunneridae</taxon>
        <taxon>Pentapetalae</taxon>
        <taxon>rosids</taxon>
        <taxon>fabids</taxon>
        <taxon>Fabales</taxon>
        <taxon>Fabaceae</taxon>
        <taxon>Caesalpinioideae</taxon>
        <taxon>Cassia clade</taxon>
        <taxon>Senna</taxon>
    </lineage>
</organism>
<dbReference type="Pfam" id="PF16679">
    <property type="entry name" value="CDT1_C"/>
    <property type="match status" value="1"/>
</dbReference>
<evidence type="ECO:0000259" key="8">
    <source>
        <dbReference type="PROSITE" id="PS50888"/>
    </source>
</evidence>
<dbReference type="Pfam" id="PF23176">
    <property type="entry name" value="bHLH_LHW"/>
    <property type="match status" value="1"/>
</dbReference>
<dbReference type="PROSITE" id="PS50888">
    <property type="entry name" value="BHLH"/>
    <property type="match status" value="1"/>
</dbReference>
<sequence length="1417" mass="157963">MPNLHFLIESPDLLAEISIFQKMSSSEAKPLPFRSKKPQLHSSASKSQSADPISLSSKTPEKTTQLSHRSRNRGVALSIKEVRKVAESLQGQNHKQLNHDRTVQNKSVRRKIAMSSSEIKPSKSKTVADEPIKLPEKYEILGEFFNNLENSIRLLQLKGSSTTFKNVCPTIERFSDRRFTHGHLAQLKYILPEALVIKRVLKFDEQTSCMKPDLHVTIKPDAIESDAKLLSKGDSVSVRKLFWTRLREYYKSNPKGDEIPEAVLPEPFNHGAQDHLLETLRAPSSSCATMTSFAPCHPAAQPACLQDNAIAGNTKPPKGEENLSLPGNISIEAHQQQPVVATHVSQSFRRRFSQKSMRNEADAHQKLPSDSFHPQAVAVSDSSLKKNSASVAATPLATQQKSTDCAEKEDDSLGNIADVSTPAKLAFTPSRLMTVTPSLPTPKRCYMSPDDSSSSSPNKLVRRPSRSRSLKFDTPVKNQETNDEADDAGGLSIDDDILNILPENLLQSIREKERIAMEERNPAISQAKRRQKMIASLPKLFNMIHLLIHSINRSVITKEELLSKIISSHCNIVDRREVEEQLNLMLELVPEWISEKLASSGDLLVCKYMPMITMTPPSILKQARQTVNAADCNAPMQFIHAVSESCAGYFFTATAYKDVPFKNISKRKHYYTTKSMPWGCFSFRVCESFKAREAEFEALSQFLGSSSECANLNKMATNLHQLLRSLCLNTDWKYAIFWKLKHRARMILTWEDAYYDNPDDYNSSENKCCQKTLEQIRGGQVSHDPLGLAVAKMSYHVYTLGEGIVGQVAVTGKHQWICADNQGTGSGSSYEFADGWQSQFSAGIKVTEDMGIVTHIRNLFLAAQHYSMDHVLSQIQSSVKNPSSLDTEKIVKSETLNHSMSFPFSGKNFSSYAVNQEMPIDMAKHGVSEINHDESFVLLQSMSNMMNLEDHKIVETRSLNEKDYEGNGSGCKDTRLESEKNISSLAQSSVINNYNSFSGLICPSEKFGVNSACFPADFVDAVCESDKLHYVELNQKGISSVPRPSNANSQKGTLKSEFQIEPCYKDASYTMLKFPAGCELHEALGPAFQNRSKYLDWEAQVNQDVGTVEIPDEISCSQLTSESHREHLLEAVVANVCHSNNDVNSELSFCTSVQSGMASGRKPEASINTMRIDTEGYSTDQSSLVRDDAQRCLSSSGICGVISPKGFSTYPSSCSEQLERSSEPAKNKKRARAGESCRPRPRDRQLIQDRIKELRELVPNGAKCSIDSLLERTIKHMLFLQGITKHADKLNKFSDSKTKLHHMEGDVLGSPCYEQGSSWAMEVGGHLKVHSILVENLSKNGQMLVEMLCEECTHFLEIAEAIRSLGLTILKGATEAHGEKTWICFVVEGQNSKNIHRLDILWPLVQILQSQSTMCSQ</sequence>
<comment type="subcellular location">
    <subcellularLocation>
        <location evidence="1">Nucleus</location>
    </subcellularLocation>
</comment>
<dbReference type="Proteomes" id="UP000634136">
    <property type="component" value="Unassembled WGS sequence"/>
</dbReference>
<dbReference type="CDD" id="cd08674">
    <property type="entry name" value="Cdt1_m"/>
    <property type="match status" value="1"/>
</dbReference>
<keyword evidence="4" id="KW-0804">Transcription</keyword>
<evidence type="ECO:0000256" key="7">
    <source>
        <dbReference type="SAM" id="MobiDB-lite"/>
    </source>
</evidence>
<dbReference type="EMBL" id="JAAIUW010000008">
    <property type="protein sequence ID" value="KAF7818410.1"/>
    <property type="molecule type" value="Genomic_DNA"/>
</dbReference>
<dbReference type="SUPFAM" id="SSF46785">
    <property type="entry name" value="Winged helix' DNA-binding domain"/>
    <property type="match status" value="1"/>
</dbReference>
<evidence type="ECO:0000256" key="6">
    <source>
        <dbReference type="ARBA" id="ARBA00023306"/>
    </source>
</evidence>
<dbReference type="FunFam" id="1.10.10.1420:FF:000003">
    <property type="entry name" value="CDT1-like protein a chloroplastic"/>
    <property type="match status" value="1"/>
</dbReference>
<feature type="region of interest" description="Disordered" evidence="7">
    <location>
        <begin position="27"/>
        <end position="74"/>
    </location>
</feature>
<evidence type="ECO:0000313" key="10">
    <source>
        <dbReference type="Proteomes" id="UP000634136"/>
    </source>
</evidence>
<gene>
    <name evidence="9" type="ORF">G2W53_023865</name>
</gene>
<dbReference type="InterPro" id="IPR011598">
    <property type="entry name" value="bHLH_dom"/>
</dbReference>
<evidence type="ECO:0000313" key="9">
    <source>
        <dbReference type="EMBL" id="KAF7818410.1"/>
    </source>
</evidence>
<feature type="compositionally biased region" description="Polar residues" evidence="7">
    <location>
        <begin position="40"/>
        <end position="67"/>
    </location>
</feature>
<feature type="compositionally biased region" description="Basic and acidic residues" evidence="7">
    <location>
        <begin position="357"/>
        <end position="367"/>
    </location>
</feature>
<dbReference type="GO" id="GO:0003700">
    <property type="term" value="F:DNA-binding transcription factor activity"/>
    <property type="evidence" value="ECO:0007669"/>
    <property type="project" value="InterPro"/>
</dbReference>
<feature type="compositionally biased region" description="Low complexity" evidence="7">
    <location>
        <begin position="448"/>
        <end position="457"/>
    </location>
</feature>
<dbReference type="PANTHER" id="PTHR46196:SF1">
    <property type="entry name" value="TRANSCRIPTION FACTOR EMB1444-RELATED"/>
    <property type="match status" value="1"/>
</dbReference>
<feature type="compositionally biased region" description="Basic and acidic residues" evidence="7">
    <location>
        <begin position="1217"/>
        <end position="1243"/>
    </location>
</feature>
<keyword evidence="6" id="KW-0131">Cell cycle</keyword>
<dbReference type="InterPro" id="IPR038090">
    <property type="entry name" value="Cdt1_C_WH_dom_sf"/>
</dbReference>
<evidence type="ECO:0000256" key="4">
    <source>
        <dbReference type="ARBA" id="ARBA00023163"/>
    </source>
</evidence>
<evidence type="ECO:0000256" key="5">
    <source>
        <dbReference type="ARBA" id="ARBA00023242"/>
    </source>
</evidence>
<comment type="similarity">
    <text evidence="2">Belongs to the Cdt1 family.</text>
</comment>
<feature type="compositionally biased region" description="Acidic residues" evidence="7">
    <location>
        <begin position="481"/>
        <end position="490"/>
    </location>
</feature>
<evidence type="ECO:0000256" key="1">
    <source>
        <dbReference type="ARBA" id="ARBA00004123"/>
    </source>
</evidence>
<dbReference type="InterPro" id="IPR036390">
    <property type="entry name" value="WH_DNA-bd_sf"/>
</dbReference>
<dbReference type="PANTHER" id="PTHR46196">
    <property type="entry name" value="TRANSCRIPTION FACTOR BHLH155-LIKE ISOFORM X1-RELATED"/>
    <property type="match status" value="1"/>
</dbReference>
<evidence type="ECO:0000256" key="3">
    <source>
        <dbReference type="ARBA" id="ARBA00023015"/>
    </source>
</evidence>
<feature type="region of interest" description="Disordered" evidence="7">
    <location>
        <begin position="350"/>
        <end position="379"/>
    </location>
</feature>
<reference evidence="9" key="1">
    <citation type="submission" date="2020-09" db="EMBL/GenBank/DDBJ databases">
        <title>Genome-Enabled Discovery of Anthraquinone Biosynthesis in Senna tora.</title>
        <authorList>
            <person name="Kang S.-H."/>
            <person name="Pandey R.P."/>
            <person name="Lee C.-M."/>
            <person name="Sim J.-S."/>
            <person name="Jeong J.-T."/>
            <person name="Choi B.-S."/>
            <person name="Jung M."/>
            <person name="Ginzburg D."/>
            <person name="Zhao K."/>
            <person name="Won S.Y."/>
            <person name="Oh T.-J."/>
            <person name="Yu Y."/>
            <person name="Kim N.-H."/>
            <person name="Lee O.R."/>
            <person name="Lee T.-H."/>
            <person name="Bashyal P."/>
            <person name="Kim T.-S."/>
            <person name="Lee W.-H."/>
            <person name="Kawkins C."/>
            <person name="Kim C.-K."/>
            <person name="Kim J.S."/>
            <person name="Ahn B.O."/>
            <person name="Rhee S.Y."/>
            <person name="Sohng J.K."/>
        </authorList>
    </citation>
    <scope>NUCLEOTIDE SEQUENCE</scope>
    <source>
        <tissue evidence="9">Leaf</tissue>
    </source>
</reference>
<feature type="region of interest" description="Disordered" evidence="7">
    <location>
        <begin position="434"/>
        <end position="490"/>
    </location>
</feature>
<comment type="caution">
    <text evidence="9">The sequence shown here is derived from an EMBL/GenBank/DDBJ whole genome shotgun (WGS) entry which is preliminary data.</text>
</comment>
<name>A0A834TBW9_9FABA</name>
<dbReference type="Gene3D" id="1.10.10.1420">
    <property type="entry name" value="DNA replication factor Cdt1, C-terminal WH domain"/>
    <property type="match status" value="1"/>
</dbReference>
<dbReference type="CDD" id="cd08767">
    <property type="entry name" value="Cdt1_c"/>
    <property type="match status" value="1"/>
</dbReference>
<dbReference type="InterPro" id="IPR014939">
    <property type="entry name" value="CDT1_Gemini-bd-like"/>
</dbReference>
<protein>
    <submittedName>
        <fullName evidence="9">Transcription factor EMB1444-like isoform X1</fullName>
    </submittedName>
</protein>
<dbReference type="GO" id="GO:0005634">
    <property type="term" value="C:nucleus"/>
    <property type="evidence" value="ECO:0007669"/>
    <property type="project" value="UniProtKB-SubCell"/>
</dbReference>
<keyword evidence="3" id="KW-0805">Transcription regulation</keyword>
<feature type="domain" description="BHLH" evidence="8">
    <location>
        <begin position="1231"/>
        <end position="1280"/>
    </location>
</feature>
<dbReference type="InterPro" id="IPR025610">
    <property type="entry name" value="MYC/MYB_N"/>
</dbReference>
<dbReference type="SMART" id="SM01075">
    <property type="entry name" value="CDT1"/>
    <property type="match status" value="1"/>
</dbReference>
<dbReference type="Pfam" id="PF08839">
    <property type="entry name" value="CDT1"/>
    <property type="match status" value="1"/>
</dbReference>
<proteinExistence type="inferred from homology"/>
<feature type="compositionally biased region" description="Basic residues" evidence="7">
    <location>
        <begin position="460"/>
        <end position="469"/>
    </location>
</feature>
<dbReference type="InterPro" id="IPR043561">
    <property type="entry name" value="LHW-like"/>
</dbReference>
<dbReference type="InterPro" id="IPR032054">
    <property type="entry name" value="Cdt1_C"/>
</dbReference>
<dbReference type="GO" id="GO:0046983">
    <property type="term" value="F:protein dimerization activity"/>
    <property type="evidence" value="ECO:0007669"/>
    <property type="project" value="InterPro"/>
</dbReference>
<keyword evidence="10" id="KW-1185">Reference proteome</keyword>
<dbReference type="OrthoDB" id="778365at2759"/>